<dbReference type="Pfam" id="PF26360">
    <property type="entry name" value="MIB_M1"/>
    <property type="match status" value="1"/>
</dbReference>
<feature type="domain" description="Mycoplasma immunoglobulin binding protein M2" evidence="4">
    <location>
        <begin position="558"/>
        <end position="753"/>
    </location>
</feature>
<reference evidence="5 6" key="1">
    <citation type="submission" date="2010-03" db="EMBL/GenBank/DDBJ databases">
        <authorList>
            <person name="Glass J.I."/>
            <person name="Benders G.A."/>
            <person name="Durkin A.S."/>
            <person name="Farmerie W.G."/>
            <person name="Hlavinka K."/>
            <person name="Hostetler J."/>
            <person name="Jackson J."/>
            <person name="May M.A."/>
            <person name="Miller R.H."/>
            <person name="Paralanov V."/>
            <person name="Radune D."/>
            <person name="Szczypinski B."/>
            <person name="Brown D.R."/>
        </authorList>
    </citation>
    <scope>NUCLEOTIDE SEQUENCE [LARGE SCALE GENOMIC DNA]</scope>
    <source>
        <strain evidence="5 6">A21JP2</strain>
    </source>
</reference>
<dbReference type="AlphaFoldDB" id="D4XVD1"/>
<evidence type="ECO:0000256" key="1">
    <source>
        <dbReference type="SAM" id="MobiDB-lite"/>
    </source>
</evidence>
<evidence type="ECO:0000313" key="6">
    <source>
        <dbReference type="Proteomes" id="UP000004757"/>
    </source>
</evidence>
<dbReference type="NCBIfam" id="TIGR02184">
    <property type="entry name" value="Myco_arth_vir_N"/>
    <property type="match status" value="1"/>
</dbReference>
<keyword evidence="6" id="KW-1185">Reference proteome</keyword>
<evidence type="ECO:0000313" key="5">
    <source>
        <dbReference type="EMBL" id="EFF41707.1"/>
    </source>
</evidence>
<evidence type="ECO:0000259" key="2">
    <source>
        <dbReference type="Pfam" id="PF26360"/>
    </source>
</evidence>
<evidence type="ECO:0000259" key="3">
    <source>
        <dbReference type="Pfam" id="PF26361"/>
    </source>
</evidence>
<dbReference type="RefSeq" id="WP_005683422.1">
    <property type="nucleotide sequence ID" value="NZ_ADNC01000007.1"/>
</dbReference>
<comment type="caution">
    <text evidence="5">The sequence shown here is derived from an EMBL/GenBank/DDBJ whole genome shotgun (WGS) entry which is preliminary data.</text>
</comment>
<gene>
    <name evidence="5" type="ORF">MALL_0651</name>
</gene>
<feature type="region of interest" description="Disordered" evidence="1">
    <location>
        <begin position="95"/>
        <end position="147"/>
    </location>
</feature>
<protein>
    <submittedName>
        <fullName evidence="5">Membrane family protein</fullName>
    </submittedName>
</protein>
<dbReference type="OrthoDB" id="401311at2"/>
<dbReference type="EMBL" id="ADNC01000007">
    <property type="protein sequence ID" value="EFF41707.1"/>
    <property type="molecule type" value="Genomic_DNA"/>
</dbReference>
<dbReference type="InterPro" id="IPR011732">
    <property type="entry name" value="Mycoplasma_virulence_signal"/>
</dbReference>
<dbReference type="InterPro" id="IPR058860">
    <property type="entry name" value="MIB_M2"/>
</dbReference>
<dbReference type="NCBIfam" id="TIGR04524">
    <property type="entry name" value="mycoplas_M_dom"/>
    <property type="match status" value="1"/>
</dbReference>
<dbReference type="NCBIfam" id="TIGR04526">
    <property type="entry name" value="predic_Ig_block"/>
    <property type="match status" value="1"/>
</dbReference>
<name>D4XVD1_9BACT</name>
<sequence length="765" mass="86424">MIKAKKKRLIIIASVVAGAAIIPQAIGIPFYLRQLSNKLDVTTIARHIPENSIIKDGKVDTLNSISNIDNHLELLKKDEVVKPVVPKVDPHANHIITSITPTPQPVEEKPKPDEEVSIVAAPEEKKEEEKVNKDPVEGEKLEKAEDPKPKEVTITVDGIELNATIREQPERTKYKSDIENKIANRVEYINDITPDLLNVVVTEPFVAKTLGAARDRVSGDFIRIASVFKTPESRLFNAQEWFKVNGNPMAEYNFNLLKKNLLDKPNIADFLKDEERPKLKEMREKYKDENKKFQFYGWLIDSIDWRKIPLSPRAKAELAKGNIIEPSESYVNENGEIDSRVTGPIPGFNKTTNRMARDNKEKRVFGYKSWYTRSPDSLYAGTFENWTKTSANTEFKTIIPNNEEYGINFFRLTNTDPDFQKHNNGLVVEIDVANPKGYAKTVELINTLKKNGTKVTSYRIFNMGSKDGNQAFIPIMEALPDVLPQLELFFESTSTSSLIKLENKKIDELGLYTSGNSLLPDWSINPFALRNVAYVNTLDYNVSSDYRPGTRVPTRITFDAVAFDKQNYKPGTSDPYSEINLGLRMALFTRNNEPFFQGGFGPGLKPDHNEGGNSYPTGLDLSRIPEMKSLKGLQYSFIKDGKQFDRKVRKLILYSDTPNFEISVQEMIDSQFHKVMFIPGPPNPGEERLKFVGASVKNIYLSGSGTLKDEGASNLETFVKQVGRTYFNTNTKILVDPNNAALLKQLQGMGYNAHYITKDDSLKIN</sequence>
<feature type="domain" description="IgG-blocking virulence" evidence="2">
    <location>
        <begin position="352"/>
        <end position="548"/>
    </location>
</feature>
<dbReference type="eggNOG" id="COG0810">
    <property type="taxonomic scope" value="Bacteria"/>
</dbReference>
<dbReference type="Pfam" id="PF26361">
    <property type="entry name" value="MIB_arm"/>
    <property type="match status" value="1"/>
</dbReference>
<dbReference type="STRING" id="747682.MALL_0651"/>
<proteinExistence type="predicted"/>
<dbReference type="InterPro" id="IPR058861">
    <property type="entry name" value="MIB_arm"/>
</dbReference>
<evidence type="ECO:0000259" key="4">
    <source>
        <dbReference type="Pfam" id="PF26364"/>
    </source>
</evidence>
<accession>D4XVD1</accession>
<dbReference type="Pfam" id="PF26364">
    <property type="entry name" value="MIB_M2"/>
    <property type="match status" value="1"/>
</dbReference>
<feature type="domain" description="Mycoplasma immunoglobulin binding protein arm" evidence="3">
    <location>
        <begin position="227"/>
        <end position="345"/>
    </location>
</feature>
<dbReference type="InterPro" id="IPR030941">
    <property type="entry name" value="Predic_Ig_block"/>
</dbReference>
<dbReference type="InterPro" id="IPR030942">
    <property type="entry name" value="Mycoplas_M_dom"/>
</dbReference>
<dbReference type="Proteomes" id="UP000004757">
    <property type="component" value="Unassembled WGS sequence"/>
</dbReference>
<feature type="compositionally biased region" description="Basic and acidic residues" evidence="1">
    <location>
        <begin position="122"/>
        <end position="147"/>
    </location>
</feature>
<organism evidence="5 6">
    <name type="scientific">Mycoplasmopsis alligatoris A21JP2</name>
    <dbReference type="NCBI Taxonomy" id="747682"/>
    <lineage>
        <taxon>Bacteria</taxon>
        <taxon>Bacillati</taxon>
        <taxon>Mycoplasmatota</taxon>
        <taxon>Mycoplasmoidales</taxon>
        <taxon>Metamycoplasmataceae</taxon>
        <taxon>Mycoplasmopsis</taxon>
    </lineage>
</organism>